<feature type="domain" description="Transposase (putative) gypsy type" evidence="2">
    <location>
        <begin position="92"/>
        <end position="160"/>
    </location>
</feature>
<dbReference type="EMBL" id="CP144750">
    <property type="protein sequence ID" value="WVZ82307.1"/>
    <property type="molecule type" value="Genomic_DNA"/>
</dbReference>
<accession>A0AAQ3U3M7</accession>
<dbReference type="PANTHER" id="PTHR31099">
    <property type="entry name" value="OS06G0165300 PROTEIN"/>
    <property type="match status" value="1"/>
</dbReference>
<dbReference type="AlphaFoldDB" id="A0AAQ3U3M7"/>
<dbReference type="PANTHER" id="PTHR31099:SF19">
    <property type="entry name" value="AMINOTRANSFERASE-LIKE PLANT MOBILE DOMAIN-CONTAINING PROTEIN"/>
    <property type="match status" value="1"/>
</dbReference>
<protein>
    <recommendedName>
        <fullName evidence="2">Transposase (putative) gypsy type domain-containing protein</fullName>
    </recommendedName>
</protein>
<reference evidence="3 4" key="1">
    <citation type="submission" date="2024-02" db="EMBL/GenBank/DDBJ databases">
        <title>High-quality chromosome-scale genome assembly of Pensacola bahiagrass (Paspalum notatum Flugge var. saurae).</title>
        <authorList>
            <person name="Vega J.M."/>
            <person name="Podio M."/>
            <person name="Orjuela J."/>
            <person name="Siena L.A."/>
            <person name="Pessino S.C."/>
            <person name="Combes M.C."/>
            <person name="Mariac C."/>
            <person name="Albertini E."/>
            <person name="Pupilli F."/>
            <person name="Ortiz J.P.A."/>
            <person name="Leblanc O."/>
        </authorList>
    </citation>
    <scope>NUCLEOTIDE SEQUENCE [LARGE SCALE GENOMIC DNA]</scope>
    <source>
        <strain evidence="3">R1</strain>
        <tissue evidence="3">Leaf</tissue>
    </source>
</reference>
<evidence type="ECO:0000313" key="3">
    <source>
        <dbReference type="EMBL" id="WVZ82307.1"/>
    </source>
</evidence>
<dbReference type="Pfam" id="PF04195">
    <property type="entry name" value="Transposase_28"/>
    <property type="match status" value="1"/>
</dbReference>
<evidence type="ECO:0000256" key="1">
    <source>
        <dbReference type="SAM" id="MobiDB-lite"/>
    </source>
</evidence>
<feature type="region of interest" description="Disordered" evidence="1">
    <location>
        <begin position="18"/>
        <end position="42"/>
    </location>
</feature>
<dbReference type="InterPro" id="IPR007321">
    <property type="entry name" value="Transposase_28"/>
</dbReference>
<keyword evidence="4" id="KW-1185">Reference proteome</keyword>
<feature type="compositionally biased region" description="Basic and acidic residues" evidence="1">
    <location>
        <begin position="370"/>
        <end position="388"/>
    </location>
</feature>
<feature type="compositionally biased region" description="Pro residues" evidence="1">
    <location>
        <begin position="260"/>
        <end position="274"/>
    </location>
</feature>
<dbReference type="Proteomes" id="UP001341281">
    <property type="component" value="Chromosome 06"/>
</dbReference>
<feature type="region of interest" description="Disordered" evidence="1">
    <location>
        <begin position="259"/>
        <end position="283"/>
    </location>
</feature>
<name>A0AAQ3U3M7_PASNO</name>
<organism evidence="3 4">
    <name type="scientific">Paspalum notatum var. saurae</name>
    <dbReference type="NCBI Taxonomy" id="547442"/>
    <lineage>
        <taxon>Eukaryota</taxon>
        <taxon>Viridiplantae</taxon>
        <taxon>Streptophyta</taxon>
        <taxon>Embryophyta</taxon>
        <taxon>Tracheophyta</taxon>
        <taxon>Spermatophyta</taxon>
        <taxon>Magnoliopsida</taxon>
        <taxon>Liliopsida</taxon>
        <taxon>Poales</taxon>
        <taxon>Poaceae</taxon>
        <taxon>PACMAD clade</taxon>
        <taxon>Panicoideae</taxon>
        <taxon>Andropogonodae</taxon>
        <taxon>Paspaleae</taxon>
        <taxon>Paspalinae</taxon>
        <taxon>Paspalum</taxon>
    </lineage>
</organism>
<gene>
    <name evidence="3" type="ORF">U9M48_029582</name>
</gene>
<evidence type="ECO:0000313" key="4">
    <source>
        <dbReference type="Proteomes" id="UP001341281"/>
    </source>
</evidence>
<feature type="region of interest" description="Disordered" evidence="1">
    <location>
        <begin position="352"/>
        <end position="388"/>
    </location>
</feature>
<evidence type="ECO:0000259" key="2">
    <source>
        <dbReference type="Pfam" id="PF04195"/>
    </source>
</evidence>
<feature type="region of interest" description="Disordered" evidence="1">
    <location>
        <begin position="310"/>
        <end position="338"/>
    </location>
</feature>
<sequence length="432" mass="46466">MVSSSSSSVQIIDPTLLARAPDTSAADTGDNDDDDVGANARSWPSAERVTSLLRSQRLLDNLCERHGVDTKAFTPLRAGDLRSCSPPPEGAVCVYAEALEAGMRVPLHPFFCEVLAHFGVAPSQLAPNCWRFMAAFIALSRSAGVHPPSLPVFLHFFSLRTLKFKGVYCFASKDTAGVLFTGLPDYIKGWKERFFFLKSSAPWPCPVLWGEPTKKSTADPVLTSEEKSVAARLLRVRGAAVIDFRTYLTDGTFAAAMPTTTPPAPNWPPPPPSSHPTSAKGMDPSLYAMLQDMRAEKAAAEAAAAAAAAKVSVKTEPGGSDTPLSGTKRKLAEDKDAKEGDALFRSGVKTRAGAAAHGFAPTPPGFRSAPQDRKPQHAPDRHDDDSVDWEEARRRLQSIVTPSRERAFLVANPSTVIAASYVATLQVWTFGF</sequence>
<proteinExistence type="predicted"/>